<evidence type="ECO:0000256" key="8">
    <source>
        <dbReference type="ARBA" id="ARBA00022468"/>
    </source>
</evidence>
<dbReference type="GO" id="GO:0007266">
    <property type="term" value="P:Rho protein signal transduction"/>
    <property type="evidence" value="ECO:0007669"/>
    <property type="project" value="TreeGrafter"/>
</dbReference>
<accession>A0A8C7UWU3</accession>
<dbReference type="Gene3D" id="3.30.60.20">
    <property type="match status" value="1"/>
</dbReference>
<evidence type="ECO:0000256" key="6">
    <source>
        <dbReference type="ARBA" id="ARBA00004626"/>
    </source>
</evidence>
<dbReference type="GO" id="GO:0097149">
    <property type="term" value="C:centralspindlin complex"/>
    <property type="evidence" value="ECO:0007669"/>
    <property type="project" value="TreeGrafter"/>
</dbReference>
<dbReference type="GO" id="GO:0030496">
    <property type="term" value="C:midbody"/>
    <property type="evidence" value="ECO:0007669"/>
    <property type="project" value="UniProtKB-SubCell"/>
</dbReference>
<evidence type="ECO:0000256" key="32">
    <source>
        <dbReference type="SAM" id="Coils"/>
    </source>
</evidence>
<comment type="subcellular location">
    <subcellularLocation>
        <location evidence="5">Cell membrane</location>
        <topology evidence="5">Peripheral membrane protein</topology>
        <orientation evidence="5">Cytoplasmic side</orientation>
    </subcellularLocation>
    <subcellularLocation>
        <location evidence="6">Cleavage furrow</location>
    </subcellularLocation>
    <subcellularLocation>
        <location evidence="2">Cytoplasm</location>
        <location evidence="2">Cytoskeleton</location>
        <location evidence="2">Spindle</location>
    </subcellularLocation>
    <subcellularLocation>
        <location evidence="4">Cytoplasmic vesicle</location>
        <location evidence="4">Secretory vesicle</location>
        <location evidence="4">Acrosome</location>
    </subcellularLocation>
    <subcellularLocation>
        <location evidence="3">Midbody</location>
    </subcellularLocation>
    <subcellularLocation>
        <location evidence="1">Nucleus</location>
    </subcellularLocation>
</comment>
<sequence length="586" mass="65650">MESTVLNLHNQFQSLLAHSEILIEGIEPQFIQMALNFEDCRQKWLQCDEKLVACKEVLTKTETERGALEVKLKHARNQVDVEIRRRQRAESDYEKLERQIQLIRDLLVADGSSSSLHLSEEQRSALAFLNPPVMSFRLTTIDESASLLSDISYDKTDDSLVSISALHFPQGAICLGRCSCVPSQKYMNTINVYVLLQINDSIVTKTTITVPVNGGPVEAVSTIKTVPGYWIRSRTGEMKLASLDTSLFSSAPLPLKTPRAKGGVRKHEFLAKTVIKSEFCVPCGKKTKFGKLCLRCQDCRIVAHPECRDHCPLPCNPVSTGSTPVRTREPSTLADYAPSSSPMIPALVVHCVKEIEHRGLNETGLYRVSGEGRTVKELKERFLRGRMVPALAKVDDIHCVTGLLKDFLRNLPEPLLTFRLNRAFMVAAEIQDYDKSLALIYQTISELPQPNRDTLAYLAIHLQRVAQCVLDTKMDVTNLARVFGPTLVGHAVPEPDPMTILQDTNRQPRVMERLLDLPHEYWSQYTVEQQAHADNMVKGNANCYNTPDHKVSMLGPVTTPEHQMTKTPSSSSLSQRMKKTLSSTTM</sequence>
<dbReference type="SUPFAM" id="SSF48350">
    <property type="entry name" value="GTPase activation domain, GAP"/>
    <property type="match status" value="1"/>
</dbReference>
<protein>
    <recommendedName>
        <fullName evidence="30">Rac GTPase-activating protein 1</fullName>
    </recommendedName>
    <alternativeName>
        <fullName evidence="31">Male germ cell RacGap</fullName>
    </alternativeName>
</protein>
<dbReference type="GO" id="GO:0006811">
    <property type="term" value="P:monoatomic ion transport"/>
    <property type="evidence" value="ECO:0007669"/>
    <property type="project" value="UniProtKB-KW"/>
</dbReference>
<evidence type="ECO:0000259" key="35">
    <source>
        <dbReference type="PROSITE" id="PS50238"/>
    </source>
</evidence>
<dbReference type="PANTHER" id="PTHR46199">
    <property type="entry name" value="RAC GTPASE-ACTIVATING PROTEIN 1"/>
    <property type="match status" value="1"/>
</dbReference>
<dbReference type="FunFam" id="3.30.60.20:FF:000033">
    <property type="entry name" value="Rac GTPase-activating protein 1"/>
    <property type="match status" value="1"/>
</dbReference>
<dbReference type="FunFam" id="1.10.555.10:FF:000034">
    <property type="entry name" value="Rac GTPase-activating protein 1"/>
    <property type="match status" value="1"/>
</dbReference>
<keyword evidence="11" id="KW-0963">Cytoplasm</keyword>
<evidence type="ECO:0000256" key="30">
    <source>
        <dbReference type="ARBA" id="ARBA00067896"/>
    </source>
</evidence>
<evidence type="ECO:0000256" key="26">
    <source>
        <dbReference type="ARBA" id="ARBA00023212"/>
    </source>
</evidence>
<dbReference type="GO" id="GO:0005634">
    <property type="term" value="C:nucleus"/>
    <property type="evidence" value="ECO:0007669"/>
    <property type="project" value="UniProtKB-SubCell"/>
</dbReference>
<keyword evidence="15" id="KW-0479">Metal-binding</keyword>
<evidence type="ECO:0000256" key="21">
    <source>
        <dbReference type="ARBA" id="ARBA00022990"/>
    </source>
</evidence>
<gene>
    <name evidence="36" type="primary">LOC110493977</name>
</gene>
<keyword evidence="16" id="KW-0863">Zinc-finger</keyword>
<evidence type="ECO:0000256" key="17">
    <source>
        <dbReference type="ARBA" id="ARBA00022782"/>
    </source>
</evidence>
<dbReference type="Proteomes" id="UP000694395">
    <property type="component" value="Chromosome 17"/>
</dbReference>
<keyword evidence="10" id="KW-1003">Cell membrane</keyword>
<dbReference type="CDD" id="cd04382">
    <property type="entry name" value="RhoGAP_MgcRacGAP"/>
    <property type="match status" value="1"/>
</dbReference>
<feature type="compositionally biased region" description="Polar residues" evidence="33">
    <location>
        <begin position="560"/>
        <end position="586"/>
    </location>
</feature>
<dbReference type="GO" id="GO:0008270">
    <property type="term" value="F:zinc ion binding"/>
    <property type="evidence" value="ECO:0007669"/>
    <property type="project" value="UniProtKB-KW"/>
</dbReference>
<evidence type="ECO:0000256" key="2">
    <source>
        <dbReference type="ARBA" id="ARBA00004186"/>
    </source>
</evidence>
<keyword evidence="29" id="KW-0968">Cytoplasmic vesicle</keyword>
<evidence type="ECO:0000256" key="22">
    <source>
        <dbReference type="ARBA" id="ARBA00023054"/>
    </source>
</evidence>
<evidence type="ECO:0000256" key="27">
    <source>
        <dbReference type="ARBA" id="ARBA00023242"/>
    </source>
</evidence>
<keyword evidence="7" id="KW-0813">Transport</keyword>
<evidence type="ECO:0000256" key="18">
    <source>
        <dbReference type="ARBA" id="ARBA00022833"/>
    </source>
</evidence>
<dbReference type="GO" id="GO:0000281">
    <property type="term" value="P:mitotic cytokinesis"/>
    <property type="evidence" value="ECO:0007669"/>
    <property type="project" value="TreeGrafter"/>
</dbReference>
<dbReference type="Gene3D" id="1.10.555.10">
    <property type="entry name" value="Rho GTPase activation protein"/>
    <property type="match status" value="1"/>
</dbReference>
<organism evidence="36 37">
    <name type="scientific">Oncorhynchus mykiss</name>
    <name type="common">Rainbow trout</name>
    <name type="synonym">Salmo gairdneri</name>
    <dbReference type="NCBI Taxonomy" id="8022"/>
    <lineage>
        <taxon>Eukaryota</taxon>
        <taxon>Metazoa</taxon>
        <taxon>Chordata</taxon>
        <taxon>Craniata</taxon>
        <taxon>Vertebrata</taxon>
        <taxon>Euteleostomi</taxon>
        <taxon>Actinopterygii</taxon>
        <taxon>Neopterygii</taxon>
        <taxon>Teleostei</taxon>
        <taxon>Protacanthopterygii</taxon>
        <taxon>Salmoniformes</taxon>
        <taxon>Salmonidae</taxon>
        <taxon>Salmoninae</taxon>
        <taxon>Oncorhynchus</taxon>
    </lineage>
</organism>
<keyword evidence="27" id="KW-0539">Nucleus</keyword>
<keyword evidence="14" id="KW-0132">Cell division</keyword>
<dbReference type="InterPro" id="IPR046349">
    <property type="entry name" value="C1-like_sf"/>
</dbReference>
<keyword evidence="13" id="KW-0597">Phosphoprotein</keyword>
<feature type="coiled-coil region" evidence="32">
    <location>
        <begin position="58"/>
        <end position="106"/>
    </location>
</feature>
<dbReference type="GO" id="GO:0051256">
    <property type="term" value="P:mitotic spindle midzone assembly"/>
    <property type="evidence" value="ECO:0007669"/>
    <property type="project" value="TreeGrafter"/>
</dbReference>
<keyword evidence="9" id="KW-0217">Developmental protein</keyword>
<reference evidence="36" key="1">
    <citation type="submission" date="2020-07" db="EMBL/GenBank/DDBJ databases">
        <title>A long reads based de novo assembly of the rainbow trout Arlee double haploid line genome.</title>
        <authorList>
            <person name="Gao G."/>
            <person name="Palti Y."/>
        </authorList>
    </citation>
    <scope>NUCLEOTIDE SEQUENCE [LARGE SCALE GENOMIC DNA]</scope>
</reference>
<dbReference type="Ensembl" id="ENSOMYT00000111944.2">
    <property type="protein sequence ID" value="ENSOMYP00000103231.2"/>
    <property type="gene ID" value="ENSOMYG00000046446.2"/>
</dbReference>
<dbReference type="CDD" id="cd20821">
    <property type="entry name" value="C1_MgcRacGAP"/>
    <property type="match status" value="1"/>
</dbReference>
<keyword evidence="25" id="KW-0472">Membrane</keyword>
<evidence type="ECO:0000259" key="34">
    <source>
        <dbReference type="PROSITE" id="PS50081"/>
    </source>
</evidence>
<evidence type="ECO:0000256" key="13">
    <source>
        <dbReference type="ARBA" id="ARBA00022553"/>
    </source>
</evidence>
<dbReference type="AlphaFoldDB" id="A0A8C7UWU3"/>
<dbReference type="SUPFAM" id="SSF57889">
    <property type="entry name" value="Cysteine-rich domain"/>
    <property type="match status" value="1"/>
</dbReference>
<evidence type="ECO:0000256" key="7">
    <source>
        <dbReference type="ARBA" id="ARBA00022448"/>
    </source>
</evidence>
<keyword evidence="20" id="KW-0744">Spermatogenesis</keyword>
<dbReference type="InterPro" id="IPR008936">
    <property type="entry name" value="Rho_GTPase_activation_prot"/>
</dbReference>
<evidence type="ECO:0000256" key="10">
    <source>
        <dbReference type="ARBA" id="ARBA00022475"/>
    </source>
</evidence>
<proteinExistence type="predicted"/>
<evidence type="ECO:0000256" key="5">
    <source>
        <dbReference type="ARBA" id="ARBA00004413"/>
    </source>
</evidence>
<evidence type="ECO:0000256" key="31">
    <source>
        <dbReference type="ARBA" id="ARBA00075869"/>
    </source>
</evidence>
<dbReference type="PROSITE" id="PS50238">
    <property type="entry name" value="RHOGAP"/>
    <property type="match status" value="1"/>
</dbReference>
<keyword evidence="18" id="KW-0862">Zinc</keyword>
<dbReference type="InterPro" id="IPR002219">
    <property type="entry name" value="PKC_DAG/PE"/>
</dbReference>
<evidence type="ECO:0000256" key="14">
    <source>
        <dbReference type="ARBA" id="ARBA00022618"/>
    </source>
</evidence>
<evidence type="ECO:0000256" key="15">
    <source>
        <dbReference type="ARBA" id="ARBA00022723"/>
    </source>
</evidence>
<evidence type="ECO:0000256" key="16">
    <source>
        <dbReference type="ARBA" id="ARBA00022771"/>
    </source>
</evidence>
<dbReference type="GO" id="GO:0007283">
    <property type="term" value="P:spermatogenesis"/>
    <property type="evidence" value="ECO:0007669"/>
    <property type="project" value="UniProtKB-KW"/>
</dbReference>
<dbReference type="PROSITE" id="PS50081">
    <property type="entry name" value="ZF_DAG_PE_2"/>
    <property type="match status" value="1"/>
</dbReference>
<evidence type="ECO:0000256" key="23">
    <source>
        <dbReference type="ARBA" id="ARBA00023065"/>
    </source>
</evidence>
<keyword evidence="19" id="KW-0832">Ubl conjugation</keyword>
<keyword evidence="17" id="KW-0221">Differentiation</keyword>
<dbReference type="GO" id="GO:0001669">
    <property type="term" value="C:acrosomal vesicle"/>
    <property type="evidence" value="ECO:0007669"/>
    <property type="project" value="UniProtKB-SubCell"/>
</dbReference>
<evidence type="ECO:0000256" key="33">
    <source>
        <dbReference type="SAM" id="MobiDB-lite"/>
    </source>
</evidence>
<keyword evidence="37" id="KW-1185">Reference proteome</keyword>
<evidence type="ECO:0000256" key="25">
    <source>
        <dbReference type="ARBA" id="ARBA00023136"/>
    </source>
</evidence>
<evidence type="ECO:0000256" key="9">
    <source>
        <dbReference type="ARBA" id="ARBA00022473"/>
    </source>
</evidence>
<evidence type="ECO:0000256" key="12">
    <source>
        <dbReference type="ARBA" id="ARBA00022499"/>
    </source>
</evidence>
<evidence type="ECO:0000256" key="11">
    <source>
        <dbReference type="ARBA" id="ARBA00022490"/>
    </source>
</evidence>
<reference evidence="36" key="3">
    <citation type="submission" date="2025-09" db="UniProtKB">
        <authorList>
            <consortium name="Ensembl"/>
        </authorList>
    </citation>
    <scope>IDENTIFICATION</scope>
</reference>
<keyword evidence="21" id="KW-0007">Acetylation</keyword>
<evidence type="ECO:0000256" key="24">
    <source>
        <dbReference type="ARBA" id="ARBA00023121"/>
    </source>
</evidence>
<evidence type="ECO:0000256" key="3">
    <source>
        <dbReference type="ARBA" id="ARBA00004214"/>
    </source>
</evidence>
<name>A0A8C7UWU3_ONCMY</name>
<evidence type="ECO:0000256" key="29">
    <source>
        <dbReference type="ARBA" id="ARBA00023329"/>
    </source>
</evidence>
<feature type="domain" description="Phorbol-ester/DAG-type" evidence="34">
    <location>
        <begin position="266"/>
        <end position="315"/>
    </location>
</feature>
<keyword evidence="23" id="KW-0406">Ion transport</keyword>
<evidence type="ECO:0000256" key="20">
    <source>
        <dbReference type="ARBA" id="ARBA00022871"/>
    </source>
</evidence>
<evidence type="ECO:0000313" key="36">
    <source>
        <dbReference type="Ensembl" id="ENSOMYP00000103231.2"/>
    </source>
</evidence>
<evidence type="ECO:0000313" key="37">
    <source>
        <dbReference type="Proteomes" id="UP000694395"/>
    </source>
</evidence>
<dbReference type="GO" id="GO:0051233">
    <property type="term" value="C:spindle midzone"/>
    <property type="evidence" value="ECO:0007669"/>
    <property type="project" value="TreeGrafter"/>
</dbReference>
<evidence type="ECO:0000256" key="28">
    <source>
        <dbReference type="ARBA" id="ARBA00023306"/>
    </source>
</evidence>
<dbReference type="GO" id="GO:0008289">
    <property type="term" value="F:lipid binding"/>
    <property type="evidence" value="ECO:0007669"/>
    <property type="project" value="UniProtKB-KW"/>
</dbReference>
<dbReference type="GO" id="GO:0030154">
    <property type="term" value="P:cell differentiation"/>
    <property type="evidence" value="ECO:0007669"/>
    <property type="project" value="UniProtKB-KW"/>
</dbReference>
<dbReference type="GO" id="GO:0005096">
    <property type="term" value="F:GTPase activator activity"/>
    <property type="evidence" value="ECO:0007669"/>
    <property type="project" value="UniProtKB-KW"/>
</dbReference>
<keyword evidence="24" id="KW-0446">Lipid-binding</keyword>
<dbReference type="PANTHER" id="PTHR46199:SF5">
    <property type="entry name" value="RAC GTPASE-ACTIVATING PROTEIN 1"/>
    <property type="match status" value="1"/>
</dbReference>
<keyword evidence="28" id="KW-0131">Cell cycle</keyword>
<keyword evidence="26" id="KW-0206">Cytoskeleton</keyword>
<feature type="domain" description="Rho-GAP" evidence="35">
    <location>
        <begin position="331"/>
        <end position="522"/>
    </location>
</feature>
<keyword evidence="22 32" id="KW-0175">Coiled coil</keyword>
<feature type="region of interest" description="Disordered" evidence="33">
    <location>
        <begin position="555"/>
        <end position="586"/>
    </location>
</feature>
<keyword evidence="12" id="KW-1017">Isopeptide bond</keyword>
<dbReference type="Pfam" id="PF00620">
    <property type="entry name" value="RhoGAP"/>
    <property type="match status" value="1"/>
</dbReference>
<evidence type="ECO:0000256" key="1">
    <source>
        <dbReference type="ARBA" id="ARBA00004123"/>
    </source>
</evidence>
<dbReference type="InterPro" id="IPR000198">
    <property type="entry name" value="RhoGAP_dom"/>
</dbReference>
<dbReference type="SMART" id="SM00324">
    <property type="entry name" value="RhoGAP"/>
    <property type="match status" value="1"/>
</dbReference>
<dbReference type="GeneTree" id="ENSGT00940000154610"/>
<keyword evidence="8" id="KW-0343">GTPase activation</keyword>
<reference evidence="36" key="2">
    <citation type="submission" date="2025-08" db="UniProtKB">
        <authorList>
            <consortium name="Ensembl"/>
        </authorList>
    </citation>
    <scope>IDENTIFICATION</scope>
</reference>
<dbReference type="GO" id="GO:0032154">
    <property type="term" value="C:cleavage furrow"/>
    <property type="evidence" value="ECO:0007669"/>
    <property type="project" value="UniProtKB-SubCell"/>
</dbReference>
<evidence type="ECO:0000256" key="19">
    <source>
        <dbReference type="ARBA" id="ARBA00022843"/>
    </source>
</evidence>
<evidence type="ECO:0000256" key="4">
    <source>
        <dbReference type="ARBA" id="ARBA00004218"/>
    </source>
</evidence>